<dbReference type="Gene3D" id="3.30.1370.10">
    <property type="entry name" value="K Homology domain, type 1"/>
    <property type="match status" value="4"/>
</dbReference>
<feature type="region of interest" description="Disordered" evidence="5">
    <location>
        <begin position="657"/>
        <end position="767"/>
    </location>
</feature>
<dbReference type="SUPFAM" id="SSF54791">
    <property type="entry name" value="Eukaryotic type KH-domain (KH-domain type I)"/>
    <property type="match status" value="4"/>
</dbReference>
<dbReference type="PANTHER" id="PTHR10288">
    <property type="entry name" value="KH DOMAIN CONTAINING RNA BINDING PROTEIN"/>
    <property type="match status" value="1"/>
</dbReference>
<dbReference type="EnsemblMetazoa" id="XM_001602988">
    <property type="protein sequence ID" value="XP_001603038"/>
    <property type="gene ID" value="LOC100119227"/>
</dbReference>
<feature type="compositionally biased region" description="Basic and acidic residues" evidence="5">
    <location>
        <begin position="46"/>
        <end position="62"/>
    </location>
</feature>
<feature type="domain" description="K Homology" evidence="6">
    <location>
        <begin position="198"/>
        <end position="269"/>
    </location>
</feature>
<evidence type="ECO:0000256" key="5">
    <source>
        <dbReference type="SAM" id="MobiDB-lite"/>
    </source>
</evidence>
<keyword evidence="3" id="KW-0539">Nucleus</keyword>
<keyword evidence="8" id="KW-1185">Reference proteome</keyword>
<dbReference type="GO" id="GO:0005634">
    <property type="term" value="C:nucleus"/>
    <property type="evidence" value="ECO:0007669"/>
    <property type="project" value="UniProtKB-SubCell"/>
</dbReference>
<feature type="region of interest" description="Disordered" evidence="5">
    <location>
        <begin position="576"/>
        <end position="638"/>
    </location>
</feature>
<feature type="compositionally biased region" description="Low complexity" evidence="5">
    <location>
        <begin position="676"/>
        <end position="695"/>
    </location>
</feature>
<reference evidence="7" key="1">
    <citation type="submission" date="2021-01" db="UniProtKB">
        <authorList>
            <consortium name="EnsemblMetazoa"/>
        </authorList>
    </citation>
    <scope>IDENTIFICATION</scope>
</reference>
<dbReference type="GO" id="GO:0006355">
    <property type="term" value="P:regulation of DNA-templated transcription"/>
    <property type="evidence" value="ECO:0007669"/>
    <property type="project" value="InterPro"/>
</dbReference>
<dbReference type="GO" id="GO:0003723">
    <property type="term" value="F:RNA binding"/>
    <property type="evidence" value="ECO:0007669"/>
    <property type="project" value="UniProtKB-UniRule"/>
</dbReference>
<feature type="region of interest" description="Disordered" evidence="5">
    <location>
        <begin position="530"/>
        <end position="552"/>
    </location>
</feature>
<protein>
    <recommendedName>
        <fullName evidence="6">K Homology domain-containing protein</fullName>
    </recommendedName>
</protein>
<evidence type="ECO:0000256" key="4">
    <source>
        <dbReference type="PROSITE-ProRule" id="PRU00117"/>
    </source>
</evidence>
<accession>A0A7M7G4H1</accession>
<feature type="domain" description="K Homology" evidence="6">
    <location>
        <begin position="424"/>
        <end position="495"/>
    </location>
</feature>
<dbReference type="FunCoup" id="A0A7M7G4H1">
    <property type="interactions" value="2628"/>
</dbReference>
<keyword evidence="4" id="KW-0694">RNA-binding</keyword>
<dbReference type="OrthoDB" id="5204190at2759"/>
<dbReference type="CDD" id="cd22396">
    <property type="entry name" value="KH-I_FUBP_rpt1"/>
    <property type="match status" value="1"/>
</dbReference>
<evidence type="ECO:0000259" key="6">
    <source>
        <dbReference type="SMART" id="SM00322"/>
    </source>
</evidence>
<feature type="compositionally biased region" description="Polar residues" evidence="5">
    <location>
        <begin position="578"/>
        <end position="601"/>
    </location>
</feature>
<proteinExistence type="predicted"/>
<dbReference type="InterPro" id="IPR004088">
    <property type="entry name" value="KH_dom_type_1"/>
</dbReference>
<dbReference type="Pfam" id="PF00013">
    <property type="entry name" value="KH_1"/>
    <property type="match status" value="4"/>
</dbReference>
<dbReference type="InParanoid" id="A0A7M7G4H1"/>
<dbReference type="KEGG" id="nvi:100119227"/>
<dbReference type="Proteomes" id="UP000002358">
    <property type="component" value="Chromosome 2"/>
</dbReference>
<feature type="domain" description="K Homology" evidence="6">
    <location>
        <begin position="325"/>
        <end position="396"/>
    </location>
</feature>
<feature type="compositionally biased region" description="Polar residues" evidence="5">
    <location>
        <begin position="280"/>
        <end position="296"/>
    </location>
</feature>
<sequence>MGDYSNVGPPQDSALAQSSAFAVALQRAKQIAAKINPQGSQSNPEQPKKRSLEDVSEPEPKKLASIMPDPLLSLRGNSSAADQPVSAAALGGICNEDIRVPDKMVGLIIGRGGEQITRLQSETGCKIQMAAESGGMPERTCTLTGSRDAVNRAKELVQSIVNQRVKPGEDLIPGANPPYPGPASSASSSVTASILAGHPGFVEIMIPGPKVGLIIGKGGETIKQLQEKSGAKMVVIQDGPGQEQEKPLRITGDPQKVEHAKQLVYELIAEKEMQLYNRGTRNFSSNNSFSQDGNSESGEDRRGNGVTGRPSEYGSWEGNRPAGEGKVEFSYPVPSNKCGIIIGKGGVTIKEINQQTGAHCELDRRNPGTDTDKFFTIRGTPEQVEHAKRVFAEKLGGGMGSSSNGYPTGRPNEYGGWDVNRQGNKVEVTYPVPTNKCGIIIGKGGETIKQINQQTGAHCELDRRNPGTETEKFFTIKGTPEQVEHAQRIFSEKLGNNGMTPASSLGYGAQSAMGYNASWNAAPGYQAWPGQTATADPNAAGQAVQIDPNTGQPDYSAQWAEYYRSMGLHREAEMIEQQAKQNASKNPDMSQQGGQTPGNPTSSSAAQPQQQAQQQQQQPQQQQQQQQNSQQNGSQADYSAQWAEYYRSIGKIKEAEAIEAQMKSGKSSSGGGGGMPNSQMSQQQQQMPNSMSNPGGAPGGGGGGGGPGGAPNAFPQAYGGYPGMNPASAGGYYTPGAQGGGQPGQQNPAFPAGGYQNYQYPQTSSDN</sequence>
<feature type="region of interest" description="Disordered" evidence="5">
    <location>
        <begin position="167"/>
        <end position="186"/>
    </location>
</feature>
<feature type="region of interest" description="Disordered" evidence="5">
    <location>
        <begin position="34"/>
        <end position="63"/>
    </location>
</feature>
<dbReference type="InterPro" id="IPR036612">
    <property type="entry name" value="KH_dom_type_1_sf"/>
</dbReference>
<dbReference type="GeneID" id="100119227"/>
<dbReference type="InterPro" id="IPR004087">
    <property type="entry name" value="KH_dom"/>
</dbReference>
<dbReference type="RefSeq" id="XP_001603038.2">
    <property type="nucleotide sequence ID" value="XM_001602988.6"/>
</dbReference>
<dbReference type="CDD" id="cd22397">
    <property type="entry name" value="KH-I_FUBP_rpt2"/>
    <property type="match status" value="1"/>
</dbReference>
<dbReference type="CDD" id="cd22399">
    <property type="entry name" value="KH-I_FUBP_rpt4"/>
    <property type="match status" value="1"/>
</dbReference>
<evidence type="ECO:0000256" key="3">
    <source>
        <dbReference type="ARBA" id="ARBA00023242"/>
    </source>
</evidence>
<evidence type="ECO:0000313" key="8">
    <source>
        <dbReference type="Proteomes" id="UP000002358"/>
    </source>
</evidence>
<name>A0A7M7G4H1_NASVI</name>
<dbReference type="AlphaFoldDB" id="A0A7M7G4H1"/>
<evidence type="ECO:0000256" key="1">
    <source>
        <dbReference type="ARBA" id="ARBA00004123"/>
    </source>
</evidence>
<evidence type="ECO:0000313" key="7">
    <source>
        <dbReference type="EnsemblMetazoa" id="XP_001603038"/>
    </source>
</evidence>
<dbReference type="InterPro" id="IPR015096">
    <property type="entry name" value="FUBP_C"/>
</dbReference>
<feature type="compositionally biased region" description="Low complexity" evidence="5">
    <location>
        <begin position="744"/>
        <end position="754"/>
    </location>
</feature>
<feature type="compositionally biased region" description="Low complexity" evidence="5">
    <location>
        <begin position="602"/>
        <end position="636"/>
    </location>
</feature>
<feature type="compositionally biased region" description="Polar residues" evidence="5">
    <location>
        <begin position="756"/>
        <end position="767"/>
    </location>
</feature>
<evidence type="ECO:0000256" key="2">
    <source>
        <dbReference type="ARBA" id="ARBA00022737"/>
    </source>
</evidence>
<feature type="region of interest" description="Disordered" evidence="5">
    <location>
        <begin position="280"/>
        <end position="323"/>
    </location>
</feature>
<organism evidence="7 8">
    <name type="scientific">Nasonia vitripennis</name>
    <name type="common">Parasitic wasp</name>
    <dbReference type="NCBI Taxonomy" id="7425"/>
    <lineage>
        <taxon>Eukaryota</taxon>
        <taxon>Metazoa</taxon>
        <taxon>Ecdysozoa</taxon>
        <taxon>Arthropoda</taxon>
        <taxon>Hexapoda</taxon>
        <taxon>Insecta</taxon>
        <taxon>Pterygota</taxon>
        <taxon>Neoptera</taxon>
        <taxon>Endopterygota</taxon>
        <taxon>Hymenoptera</taxon>
        <taxon>Apocrita</taxon>
        <taxon>Proctotrupomorpha</taxon>
        <taxon>Chalcidoidea</taxon>
        <taxon>Pteromalidae</taxon>
        <taxon>Pteromalinae</taxon>
        <taxon>Nasonia</taxon>
    </lineage>
</organism>
<feature type="compositionally biased region" description="Gly residues" evidence="5">
    <location>
        <begin position="696"/>
        <end position="709"/>
    </location>
</feature>
<dbReference type="SMR" id="A0A7M7G4H1"/>
<dbReference type="SMART" id="SM00322">
    <property type="entry name" value="KH"/>
    <property type="match status" value="4"/>
</dbReference>
<comment type="subcellular location">
    <subcellularLocation>
        <location evidence="1">Nucleus</location>
    </subcellularLocation>
</comment>
<dbReference type="CTD" id="36889"/>
<feature type="domain" description="K Homology" evidence="6">
    <location>
        <begin position="92"/>
        <end position="162"/>
    </location>
</feature>
<dbReference type="PROSITE" id="PS50084">
    <property type="entry name" value="KH_TYPE_1"/>
    <property type="match status" value="4"/>
</dbReference>
<dbReference type="Pfam" id="PF09005">
    <property type="entry name" value="FUBP_C"/>
    <property type="match status" value="2"/>
</dbReference>
<keyword evidence="2" id="KW-0677">Repeat</keyword>